<protein>
    <submittedName>
        <fullName evidence="4">GNAT family N-acetyltransferase</fullName>
    </submittedName>
</protein>
<dbReference type="Pfam" id="PF00583">
    <property type="entry name" value="Acetyltransf_1"/>
    <property type="match status" value="1"/>
</dbReference>
<gene>
    <name evidence="4" type="ORF">ISG29_01210</name>
</gene>
<evidence type="ECO:0000256" key="1">
    <source>
        <dbReference type="ARBA" id="ARBA00022679"/>
    </source>
</evidence>
<reference evidence="4" key="1">
    <citation type="submission" date="2020-11" db="EMBL/GenBank/DDBJ databases">
        <title>Nocardioides sp. CBS4Y-1, whole genome shotgun sequence.</title>
        <authorList>
            <person name="Tuo L."/>
        </authorList>
    </citation>
    <scope>NUCLEOTIDE SEQUENCE</scope>
    <source>
        <strain evidence="4">CBS4Y-1</strain>
    </source>
</reference>
<keyword evidence="5" id="KW-1185">Reference proteome</keyword>
<dbReference type="SUPFAM" id="SSF55729">
    <property type="entry name" value="Acyl-CoA N-acyltransferases (Nat)"/>
    <property type="match status" value="1"/>
</dbReference>
<evidence type="ECO:0000313" key="4">
    <source>
        <dbReference type="EMBL" id="MBF4160290.1"/>
    </source>
</evidence>
<dbReference type="AlphaFoldDB" id="A0A930UYE4"/>
<dbReference type="Gene3D" id="3.40.630.30">
    <property type="match status" value="1"/>
</dbReference>
<evidence type="ECO:0000313" key="5">
    <source>
        <dbReference type="Proteomes" id="UP000656804"/>
    </source>
</evidence>
<keyword evidence="2" id="KW-0012">Acyltransferase</keyword>
<dbReference type="InterPro" id="IPR000182">
    <property type="entry name" value="GNAT_dom"/>
</dbReference>
<feature type="domain" description="N-acetyltransferase" evidence="3">
    <location>
        <begin position="2"/>
        <end position="152"/>
    </location>
</feature>
<dbReference type="InterPro" id="IPR050832">
    <property type="entry name" value="Bact_Acetyltransf"/>
</dbReference>
<evidence type="ECO:0000256" key="2">
    <source>
        <dbReference type="ARBA" id="ARBA00023315"/>
    </source>
</evidence>
<organism evidence="4 5">
    <name type="scientific">Nocardioides acrostichi</name>
    <dbReference type="NCBI Taxonomy" id="2784339"/>
    <lineage>
        <taxon>Bacteria</taxon>
        <taxon>Bacillati</taxon>
        <taxon>Actinomycetota</taxon>
        <taxon>Actinomycetes</taxon>
        <taxon>Propionibacteriales</taxon>
        <taxon>Nocardioidaceae</taxon>
        <taxon>Nocardioides</taxon>
    </lineage>
</organism>
<dbReference type="EMBL" id="JADIVZ010000001">
    <property type="protein sequence ID" value="MBF4160290.1"/>
    <property type="molecule type" value="Genomic_DNA"/>
</dbReference>
<accession>A0A930UYE4</accession>
<comment type="caution">
    <text evidence="4">The sequence shown here is derived from an EMBL/GenBank/DDBJ whole genome shotgun (WGS) entry which is preliminary data.</text>
</comment>
<dbReference type="Proteomes" id="UP000656804">
    <property type="component" value="Unassembled WGS sequence"/>
</dbReference>
<proteinExistence type="predicted"/>
<dbReference type="PROSITE" id="PS51186">
    <property type="entry name" value="GNAT"/>
    <property type="match status" value="1"/>
</dbReference>
<dbReference type="PANTHER" id="PTHR43877">
    <property type="entry name" value="AMINOALKYLPHOSPHONATE N-ACETYLTRANSFERASE-RELATED-RELATED"/>
    <property type="match status" value="1"/>
</dbReference>
<sequence length="156" mass="16213">MVVVRDADVGDADAVAASEAENLGADAWSPGLIEAGLSGDVPTVRYLVAERVGPEGPVVVGHAVISVVPDIAELQRIAVDAGARRGGAATALLDAALSAAREGRADRVLLEVREDNSAALSFYAARGFIEIDRRPRYYRDGTTAVVMRRGIGPSCG</sequence>
<keyword evidence="1" id="KW-0808">Transferase</keyword>
<dbReference type="GO" id="GO:0016747">
    <property type="term" value="F:acyltransferase activity, transferring groups other than amino-acyl groups"/>
    <property type="evidence" value="ECO:0007669"/>
    <property type="project" value="InterPro"/>
</dbReference>
<evidence type="ECO:0000259" key="3">
    <source>
        <dbReference type="PROSITE" id="PS51186"/>
    </source>
</evidence>
<dbReference type="InterPro" id="IPR016181">
    <property type="entry name" value="Acyl_CoA_acyltransferase"/>
</dbReference>
<name>A0A930UYE4_9ACTN</name>